<evidence type="ECO:0000256" key="2">
    <source>
        <dbReference type="SAM" id="Phobius"/>
    </source>
</evidence>
<evidence type="ECO:0000313" key="4">
    <source>
        <dbReference type="Proteomes" id="UP000236959"/>
    </source>
</evidence>
<gene>
    <name evidence="3" type="ORF">CLV41_110147</name>
</gene>
<reference evidence="3 4" key="1">
    <citation type="submission" date="2018-01" db="EMBL/GenBank/DDBJ databases">
        <title>Genomic Encyclopedia of Archaeal and Bacterial Type Strains, Phase II (KMG-II): from individual species to whole genera.</title>
        <authorList>
            <person name="Goeker M."/>
        </authorList>
    </citation>
    <scope>NUCLEOTIDE SEQUENCE [LARGE SCALE GENOMIC DNA]</scope>
    <source>
        <strain evidence="3 4">DSM 17023</strain>
    </source>
</reference>
<evidence type="ECO:0000313" key="3">
    <source>
        <dbReference type="EMBL" id="POF29143.1"/>
    </source>
</evidence>
<dbReference type="EMBL" id="PPCN01000010">
    <property type="protein sequence ID" value="POF29143.1"/>
    <property type="molecule type" value="Genomic_DNA"/>
</dbReference>
<feature type="compositionally biased region" description="Polar residues" evidence="1">
    <location>
        <begin position="89"/>
        <end position="110"/>
    </location>
</feature>
<feature type="transmembrane region" description="Helical" evidence="2">
    <location>
        <begin position="69"/>
        <end position="87"/>
    </location>
</feature>
<dbReference type="Proteomes" id="UP000236959">
    <property type="component" value="Unassembled WGS sequence"/>
</dbReference>
<name>A0A2S3UNK8_9HYPH</name>
<dbReference type="AlphaFoldDB" id="A0A2S3UNK8"/>
<protein>
    <submittedName>
        <fullName evidence="3">Uncharacterized protein</fullName>
    </submittedName>
</protein>
<feature type="region of interest" description="Disordered" evidence="1">
    <location>
        <begin position="89"/>
        <end position="111"/>
    </location>
</feature>
<keyword evidence="2" id="KW-0472">Membrane</keyword>
<comment type="caution">
    <text evidence="3">The sequence shown here is derived from an EMBL/GenBank/DDBJ whole genome shotgun (WGS) entry which is preliminary data.</text>
</comment>
<keyword evidence="4" id="KW-1185">Reference proteome</keyword>
<keyword evidence="2" id="KW-0812">Transmembrane</keyword>
<sequence>MWRRKNRRRIREVREINRVVVKPRISGPGFENRSFLPILLFISWVRFSPGTAHDTLIVLMGAKQMNYQVFAFLIVFPVSMVVQQVTISPAQSQETSPGTSDTSPDGQNNALDKKPEAKFKLLTKEQSSEILIQKAQEKFEECIEKHKKNGTLNLFTSNLCKPVVELQPADNYTAQESPWNDFRIFRNFELLLEREGRV</sequence>
<keyword evidence="2" id="KW-1133">Transmembrane helix</keyword>
<evidence type="ECO:0000256" key="1">
    <source>
        <dbReference type="SAM" id="MobiDB-lite"/>
    </source>
</evidence>
<accession>A0A2S3UNK8</accession>
<proteinExistence type="predicted"/>
<organism evidence="3 4">
    <name type="scientific">Roseibium marinum</name>
    <dbReference type="NCBI Taxonomy" id="281252"/>
    <lineage>
        <taxon>Bacteria</taxon>
        <taxon>Pseudomonadati</taxon>
        <taxon>Pseudomonadota</taxon>
        <taxon>Alphaproteobacteria</taxon>
        <taxon>Hyphomicrobiales</taxon>
        <taxon>Stappiaceae</taxon>
        <taxon>Roseibium</taxon>
    </lineage>
</organism>